<evidence type="ECO:0000313" key="2">
    <source>
        <dbReference type="Proteomes" id="UP000054843"/>
    </source>
</evidence>
<dbReference type="EMBL" id="JYDO01000034">
    <property type="protein sequence ID" value="KRZ75843.1"/>
    <property type="molecule type" value="Genomic_DNA"/>
</dbReference>
<evidence type="ECO:0000313" key="1">
    <source>
        <dbReference type="EMBL" id="KRZ75843.1"/>
    </source>
</evidence>
<proteinExistence type="predicted"/>
<comment type="caution">
    <text evidence="1">The sequence shown here is derived from an EMBL/GenBank/DDBJ whole genome shotgun (WGS) entry which is preliminary data.</text>
</comment>
<gene>
    <name evidence="1" type="ORF">T10_4832</name>
</gene>
<accession>A0A0V1MWA8</accession>
<organism evidence="1 2">
    <name type="scientific">Trichinella papuae</name>
    <dbReference type="NCBI Taxonomy" id="268474"/>
    <lineage>
        <taxon>Eukaryota</taxon>
        <taxon>Metazoa</taxon>
        <taxon>Ecdysozoa</taxon>
        <taxon>Nematoda</taxon>
        <taxon>Enoplea</taxon>
        <taxon>Dorylaimia</taxon>
        <taxon>Trichinellida</taxon>
        <taxon>Trichinellidae</taxon>
        <taxon>Trichinella</taxon>
    </lineage>
</organism>
<reference evidence="1 2" key="1">
    <citation type="submission" date="2015-01" db="EMBL/GenBank/DDBJ databases">
        <title>Evolution of Trichinella species and genotypes.</title>
        <authorList>
            <person name="Korhonen P.K."/>
            <person name="Edoardo P."/>
            <person name="Giuseppe L.R."/>
            <person name="Gasser R.B."/>
        </authorList>
    </citation>
    <scope>NUCLEOTIDE SEQUENCE [LARGE SCALE GENOMIC DNA]</scope>
    <source>
        <strain evidence="1">ISS1980</strain>
    </source>
</reference>
<dbReference type="AlphaFoldDB" id="A0A0V1MWA8"/>
<sequence>MCEWHVNHKDNMDFMIVMNFEMNHSFQSVFLWFQKSVAISSYMSHCTTMSPLPVDEAVAGSHLISLSEFDMPKYFSS</sequence>
<protein>
    <submittedName>
        <fullName evidence="1">Uncharacterized protein</fullName>
    </submittedName>
</protein>
<dbReference type="Proteomes" id="UP000054843">
    <property type="component" value="Unassembled WGS sequence"/>
</dbReference>
<name>A0A0V1MWA8_9BILA</name>
<keyword evidence="2" id="KW-1185">Reference proteome</keyword>